<name>A0ABQ6F350_9VIBR</name>
<sequence>MNRNEKFEIGNDPTLSLDIKISKLYSGSQVTRALIGGVPWVGTYIDNVLTDKAQGFAQKRLEAYISELSAQVEELKLQSIAQDDEVIFDLFQSSLDKVAKTKSSEKIKRFASLSASCLIGECSWDETEAALNLVNKLSDIQMEILKIAHQSNGYILVEKIPTVLTSLTKSSSMLFCADLVSKGLLKDQGVSHFDTGAIEMLSSTELNDWFLKRVRSLSSTET</sequence>
<proteinExistence type="predicted"/>
<organism evidence="1 2">
    <name type="scientific">Vibrio zhanjiangensis</name>
    <dbReference type="NCBI Taxonomy" id="1046128"/>
    <lineage>
        <taxon>Bacteria</taxon>
        <taxon>Pseudomonadati</taxon>
        <taxon>Pseudomonadota</taxon>
        <taxon>Gammaproteobacteria</taxon>
        <taxon>Vibrionales</taxon>
        <taxon>Vibrionaceae</taxon>
        <taxon>Vibrio</taxon>
    </lineage>
</organism>
<evidence type="ECO:0000313" key="2">
    <source>
        <dbReference type="Proteomes" id="UP001157138"/>
    </source>
</evidence>
<keyword evidence="2" id="KW-1185">Reference proteome</keyword>
<comment type="caution">
    <text evidence="1">The sequence shown here is derived from an EMBL/GenBank/DDBJ whole genome shotgun (WGS) entry which is preliminary data.</text>
</comment>
<dbReference type="RefSeq" id="WP_284193759.1">
    <property type="nucleotide sequence ID" value="NZ_BSPW01000087.1"/>
</dbReference>
<reference evidence="2" key="1">
    <citation type="journal article" date="2019" name="Int. J. Syst. Evol. Microbiol.">
        <title>The Global Catalogue of Microorganisms (GCM) 10K type strain sequencing project: providing services to taxonomists for standard genome sequencing and annotation.</title>
        <authorList>
            <consortium name="The Broad Institute Genomics Platform"/>
            <consortium name="The Broad Institute Genome Sequencing Center for Infectious Disease"/>
            <person name="Wu L."/>
            <person name="Ma J."/>
        </authorList>
    </citation>
    <scope>NUCLEOTIDE SEQUENCE [LARGE SCALE GENOMIC DNA]</scope>
    <source>
        <strain evidence="2">NBRC 108723</strain>
    </source>
</reference>
<dbReference type="EMBL" id="BSPW01000087">
    <property type="protein sequence ID" value="GLT19923.1"/>
    <property type="molecule type" value="Genomic_DNA"/>
</dbReference>
<gene>
    <name evidence="1" type="ORF">GCM10007938_37060</name>
</gene>
<protein>
    <submittedName>
        <fullName evidence="1">Uncharacterized protein</fullName>
    </submittedName>
</protein>
<dbReference type="Proteomes" id="UP001157138">
    <property type="component" value="Unassembled WGS sequence"/>
</dbReference>
<evidence type="ECO:0000313" key="1">
    <source>
        <dbReference type="EMBL" id="GLT19923.1"/>
    </source>
</evidence>
<accession>A0ABQ6F350</accession>